<feature type="transmembrane region" description="Helical" evidence="1">
    <location>
        <begin position="153"/>
        <end position="170"/>
    </location>
</feature>
<dbReference type="EMBL" id="FMZA01000020">
    <property type="protein sequence ID" value="SDC89138.1"/>
    <property type="molecule type" value="Genomic_DNA"/>
</dbReference>
<proteinExistence type="predicted"/>
<evidence type="ECO:0000256" key="1">
    <source>
        <dbReference type="SAM" id="Phobius"/>
    </source>
</evidence>
<organism evidence="2 3">
    <name type="scientific">Melghirimyces thermohalophilus</name>
    <dbReference type="NCBI Taxonomy" id="1236220"/>
    <lineage>
        <taxon>Bacteria</taxon>
        <taxon>Bacillati</taxon>
        <taxon>Bacillota</taxon>
        <taxon>Bacilli</taxon>
        <taxon>Bacillales</taxon>
        <taxon>Thermoactinomycetaceae</taxon>
        <taxon>Melghirimyces</taxon>
    </lineage>
</organism>
<dbReference type="Proteomes" id="UP000199387">
    <property type="component" value="Unassembled WGS sequence"/>
</dbReference>
<keyword evidence="3" id="KW-1185">Reference proteome</keyword>
<accession>A0A1G6Q9Z4</accession>
<keyword evidence="1" id="KW-0812">Transmembrane</keyword>
<name>A0A1G6Q9Z4_9BACL</name>
<gene>
    <name evidence="2" type="ORF">SAMN04488112_12056</name>
</gene>
<protein>
    <submittedName>
        <fullName evidence="2">Uncharacterized protein</fullName>
    </submittedName>
</protein>
<dbReference type="OrthoDB" id="2988117at2"/>
<keyword evidence="1" id="KW-0472">Membrane</keyword>
<feature type="transmembrane region" description="Helical" evidence="1">
    <location>
        <begin position="6"/>
        <end position="25"/>
    </location>
</feature>
<dbReference type="AlphaFoldDB" id="A0A1G6Q9Z4"/>
<reference evidence="2 3" key="1">
    <citation type="submission" date="2016-10" db="EMBL/GenBank/DDBJ databases">
        <authorList>
            <person name="de Groot N.N."/>
        </authorList>
    </citation>
    <scope>NUCLEOTIDE SEQUENCE [LARGE SCALE GENOMIC DNA]</scope>
    <source>
        <strain evidence="2 3">DSM 45514</strain>
    </source>
</reference>
<sequence>MLRDGDVIVLFLLIVVILSLMARKWKKSEPRPMVRQSDRPIRGDIPDLLERDGYEVVAAKQRLPLRIQVGDKGYDSRLYADFIARKNGKYYVVILAKAKKSLRLSGAAVRDRFLGHVFAFQAAGVLYIDPDQETVKTIQFEVSGIRYPRRRHLLSHLVMLIVGMLIAIAAG</sequence>
<dbReference type="STRING" id="1236220.SAMN04488112_12056"/>
<evidence type="ECO:0000313" key="2">
    <source>
        <dbReference type="EMBL" id="SDC89138.1"/>
    </source>
</evidence>
<dbReference type="RefSeq" id="WP_091572307.1">
    <property type="nucleotide sequence ID" value="NZ_FMZA01000020.1"/>
</dbReference>
<keyword evidence="1" id="KW-1133">Transmembrane helix</keyword>
<evidence type="ECO:0000313" key="3">
    <source>
        <dbReference type="Proteomes" id="UP000199387"/>
    </source>
</evidence>